<accession>A0A8J5R3K7</accession>
<dbReference type="EMBL" id="JAAOIC020000032">
    <property type="protein sequence ID" value="KAG8039667.1"/>
    <property type="molecule type" value="Genomic_DNA"/>
</dbReference>
<dbReference type="Pfam" id="PF25069">
    <property type="entry name" value="Med14_C"/>
    <property type="match status" value="1"/>
</dbReference>
<evidence type="ECO:0000259" key="15">
    <source>
        <dbReference type="Pfam" id="PF22984"/>
    </source>
</evidence>
<dbReference type="GO" id="GO:0070847">
    <property type="term" value="C:core mediator complex"/>
    <property type="evidence" value="ECO:0007669"/>
    <property type="project" value="TreeGrafter"/>
</dbReference>
<dbReference type="Proteomes" id="UP000729913">
    <property type="component" value="Unassembled WGS sequence"/>
</dbReference>
<evidence type="ECO:0000256" key="7">
    <source>
        <dbReference type="ARBA" id="ARBA00023163"/>
    </source>
</evidence>
<evidence type="ECO:0000256" key="3">
    <source>
        <dbReference type="ARBA" id="ARBA00019619"/>
    </source>
</evidence>
<evidence type="ECO:0000259" key="16">
    <source>
        <dbReference type="Pfam" id="PF25065"/>
    </source>
</evidence>
<dbReference type="GO" id="GO:0003712">
    <property type="term" value="F:transcription coregulator activity"/>
    <property type="evidence" value="ECO:0007669"/>
    <property type="project" value="UniProtKB-UniRule"/>
</dbReference>
<keyword evidence="7 10" id="KW-0804">Transcription</keyword>
<comment type="similarity">
    <text evidence="2 10">Belongs to the Mediator complex subunit 14 family.</text>
</comment>
<feature type="region of interest" description="Disordered" evidence="11">
    <location>
        <begin position="1099"/>
        <end position="1129"/>
    </location>
</feature>
<evidence type="ECO:0000259" key="12">
    <source>
        <dbReference type="Pfam" id="PF08638"/>
    </source>
</evidence>
<feature type="domain" description="Mediator of RNA polymerase II transcription subunit 14 RM8" evidence="14">
    <location>
        <begin position="1205"/>
        <end position="1276"/>
    </location>
</feature>
<evidence type="ECO:0000256" key="8">
    <source>
        <dbReference type="ARBA" id="ARBA00023242"/>
    </source>
</evidence>
<feature type="region of interest" description="Disordered" evidence="11">
    <location>
        <begin position="1478"/>
        <end position="1500"/>
    </location>
</feature>
<dbReference type="PANTHER" id="PTHR12809">
    <property type="entry name" value="MEDIATOR COMPLEX SUBUNIT"/>
    <property type="match status" value="1"/>
</dbReference>
<name>A0A8J5R3K7_9HYME</name>
<comment type="subunit">
    <text evidence="10">Component of the Mediator complex.</text>
</comment>
<evidence type="ECO:0000259" key="17">
    <source>
        <dbReference type="Pfam" id="PF25067"/>
    </source>
</evidence>
<dbReference type="GO" id="GO:0016592">
    <property type="term" value="C:mediator complex"/>
    <property type="evidence" value="ECO:0007669"/>
    <property type="project" value="UniProtKB-UniRule"/>
</dbReference>
<feature type="domain" description="Mediator of RNA polymerase II transcription subunit 14 RM2" evidence="13">
    <location>
        <begin position="289"/>
        <end position="367"/>
    </location>
</feature>
<dbReference type="Pfam" id="PF22983">
    <property type="entry name" value="RM8_Med14"/>
    <property type="match status" value="1"/>
</dbReference>
<evidence type="ECO:0000259" key="14">
    <source>
        <dbReference type="Pfam" id="PF22983"/>
    </source>
</evidence>
<dbReference type="Pfam" id="PF25065">
    <property type="entry name" value="RM3_Med14"/>
    <property type="match status" value="1"/>
</dbReference>
<dbReference type="InterPro" id="IPR055122">
    <property type="entry name" value="Med14_N"/>
</dbReference>
<evidence type="ECO:0000313" key="20">
    <source>
        <dbReference type="Proteomes" id="UP000729913"/>
    </source>
</evidence>
<dbReference type="InterPro" id="IPR056879">
    <property type="entry name" value="RM3_Med14"/>
</dbReference>
<dbReference type="GO" id="GO:0006357">
    <property type="term" value="P:regulation of transcription by RNA polymerase II"/>
    <property type="evidence" value="ECO:0007669"/>
    <property type="project" value="InterPro"/>
</dbReference>
<feature type="compositionally biased region" description="Low complexity" evidence="11">
    <location>
        <begin position="1107"/>
        <end position="1116"/>
    </location>
</feature>
<evidence type="ECO:0000256" key="1">
    <source>
        <dbReference type="ARBA" id="ARBA00004123"/>
    </source>
</evidence>
<feature type="compositionally biased region" description="Pro residues" evidence="11">
    <location>
        <begin position="1055"/>
        <end position="1069"/>
    </location>
</feature>
<gene>
    <name evidence="19" type="ORF">G9C98_000396</name>
</gene>
<feature type="domain" description="Mediator of RNA polymerase II transcription subunit 14 C-terminal" evidence="18">
    <location>
        <begin position="1294"/>
        <end position="1438"/>
    </location>
</feature>
<evidence type="ECO:0000256" key="2">
    <source>
        <dbReference type="ARBA" id="ARBA00007813"/>
    </source>
</evidence>
<dbReference type="Pfam" id="PF08638">
    <property type="entry name" value="Med14"/>
    <property type="match status" value="1"/>
</dbReference>
<dbReference type="Pfam" id="PF22981">
    <property type="entry name" value="RM2_Med14"/>
    <property type="match status" value="1"/>
</dbReference>
<dbReference type="Pfam" id="PF22984">
    <property type="entry name" value="RM6_Med14"/>
    <property type="match status" value="1"/>
</dbReference>
<dbReference type="InterPro" id="IPR055113">
    <property type="entry name" value="Med14_RM2"/>
</dbReference>
<evidence type="ECO:0000256" key="4">
    <source>
        <dbReference type="ARBA" id="ARBA00022737"/>
    </source>
</evidence>
<dbReference type="InterPro" id="IPR055107">
    <property type="entry name" value="Med14_RM8"/>
</dbReference>
<feature type="domain" description="Mediator complex subunit MED14 N-terminal" evidence="12">
    <location>
        <begin position="22"/>
        <end position="210"/>
    </location>
</feature>
<feature type="region of interest" description="Disordered" evidence="11">
    <location>
        <begin position="964"/>
        <end position="1030"/>
    </location>
</feature>
<feature type="compositionally biased region" description="Polar residues" evidence="11">
    <location>
        <begin position="1018"/>
        <end position="1030"/>
    </location>
</feature>
<sequence>MSLHQIPVANDVPQDNNRGNSISLARLMDFMIQKTYDELIVLADTLGSHSDMERKISIYKYAEKSRILFTKLLALVKWTNNISKVNNAASAITQLDNRSLLFADTANQLARLSRETLVNARLQNFDVVAAIEILTTGTFKRLPTCIKDRIVPCDPITHAEKKSTLQRLSQVIQHRLVTGKLLPQMRDIKIEAGKVTIHIPNEFSMCLTLMGDEPDVPWRLLDIKFLVSDRETGSGTALVHTLQTKYMHQLVQARLMETPNLLTDAYYVLHNFCQSLQLEVLYLQTLRLMQDRLNNDIHVDQYKPGESLTVSYWREFTMKNPKSRLGYKLTVTMDQDNQAEPLAVINIPFIGSKENGIADRMISADQLSMESLLIHIINVRANIRLSELKLELQSMIKNVECSLAGFPAILSVTVLQPCSSVELFNITTNTYTGMLQCNIEEYEVPLVSELSAALNGDRSRLPALISELRFWITQQRCKKTLQYLPVTTHDQVPIIFEPNHLMNKNGKQRVFVKFEKHPSVILIVEFKEKESFSCKMEYTFHLATVKHCLMDRAFQNNKHNDSFDNDIPKIYYRVESLTEFDTFIVTHGPNMSVDTDSLSRGTKRPNSEPPDQDVVLVTSQSKKMKYSSYFIPELAYVVALCDERIPFVSLANELNKRGIPHQGVQIDTNATAIVLRIIQLPSPSSDPNIIAAWKLLTTRLLGISIRMRSKDSTMNFMVEFVFYSSPLTTSHPKEQVSRRPVYYSYIVRTAEASSITVDSLLEEWAKIVHLYSIVHDFTEYLNTEKYDFKNIVDVKSYTYNQLVLGYGPDHKYTVTIYWNVSDKSFKFDFVKSLATKSINGHSLLKNQFEAHFNRHYNLAQIIEILHETLQPCISINKLSTMPQVGILYNRSTVPIQIFTIIPQCPTIVRICYQETYCLEVRFRDNGYVTIRDGTYSRFDQSNVIDEFTPTQGLKTFLSKYEETSQFKQHSQTEDDNPPSPISMDIDAGNGFMSRHQTNSISPAKRESLRFRHNPLTPPSANNSHTPASPHTINIQATQHQNYLNSPAASYNLSPPSMPPSTPNMMPHPSPGSGFIPSSPMNTIHAPSPASYVDAPLTSPFSSQSMTSPAASNWPASPSVPKPSPVRPGQSPGCIAVPNSASDYKAGVHGSRVLPQKAWAGAVPTLLTHQTFDLLCTPSIHPSGVSGMHIPPLERFLACVYMKRQLQRFLQNDSAFTLCNGTEPGAVYFKVETLQCRIALNNQHMQSLHIKMQPIAEHKDKWTGEEIQIFERFFDINAFSMFYKASPLVCLCKMLSLPVNILKDFIQIMKLELNSHLKQYQSNWSVQWCLKVPPALTPAMLPYGVPAIIHRTNKILFFLKITKIENQKETQQEPPSLILPLLYDCSTNIMHLYEKQDPVSKPILNAVSMHLKRFAEFTKLQVCSIFPTVRNLIIDFTLPSEQLVTSQAAVATTINSQVIPAPQVRTPVIQAQLLRNGGPGQPPVCTTQNMPAYGTMGRPPQ</sequence>
<reference evidence="19" key="2">
    <citation type="submission" date="2021-04" db="EMBL/GenBank/DDBJ databases">
        <title>Genome-wide patterns of bracovirus chromosomal integration into multiple host tissues during parasitism.</title>
        <authorList>
            <person name="Chebbi M.A.C."/>
        </authorList>
    </citation>
    <scope>NUCLEOTIDE SEQUENCE</scope>
    <source>
        <tissue evidence="19">Whole body</tissue>
    </source>
</reference>
<keyword evidence="8 10" id="KW-0539">Nucleus</keyword>
<comment type="function">
    <text evidence="10">Component of the Mediator complex, a coactivator involved in the regulated transcription of nearly all RNA polymerase II-dependent genes. Mediator functions as a bridge to convey information from gene-specific regulatory proteins to the basal RNA polymerase II transcription machinery. Mediator is recruited to promoters by direct interactions with regulatory proteins and serves as a scaffold for the assembly of a functional preinitiation complex with RNA polymerase II and the general transcription factors.</text>
</comment>
<keyword evidence="5 10" id="KW-0805">Transcription regulation</keyword>
<evidence type="ECO:0000256" key="9">
    <source>
        <dbReference type="ARBA" id="ARBA00032007"/>
    </source>
</evidence>
<feature type="domain" description="Mediator of RNA polymerase II transcription subunit 14 RM5" evidence="17">
    <location>
        <begin position="659"/>
        <end position="750"/>
    </location>
</feature>
<dbReference type="Pfam" id="PF25067">
    <property type="entry name" value="RM5_Med14"/>
    <property type="match status" value="1"/>
</dbReference>
<reference evidence="19" key="1">
    <citation type="submission" date="2020-03" db="EMBL/GenBank/DDBJ databases">
        <authorList>
            <person name="Chebbi M.A."/>
            <person name="Drezen J.M."/>
        </authorList>
    </citation>
    <scope>NUCLEOTIDE SEQUENCE</scope>
    <source>
        <tissue evidence="19">Whole body</tissue>
    </source>
</reference>
<evidence type="ECO:0000259" key="18">
    <source>
        <dbReference type="Pfam" id="PF25069"/>
    </source>
</evidence>
<proteinExistence type="inferred from homology"/>
<dbReference type="OrthoDB" id="205099at2759"/>
<keyword evidence="4" id="KW-0677">Repeat</keyword>
<evidence type="ECO:0000256" key="5">
    <source>
        <dbReference type="ARBA" id="ARBA00023015"/>
    </source>
</evidence>
<evidence type="ECO:0000313" key="19">
    <source>
        <dbReference type="EMBL" id="KAG8039667.1"/>
    </source>
</evidence>
<feature type="region of interest" description="Disordered" evidence="11">
    <location>
        <begin position="1045"/>
        <end position="1070"/>
    </location>
</feature>
<comment type="caution">
    <text evidence="19">The sequence shown here is derived from an EMBL/GenBank/DDBJ whole genome shotgun (WGS) entry which is preliminary data.</text>
</comment>
<feature type="domain" description="Mediator of RNA polymerase II transcription subunit 14 RM3" evidence="16">
    <location>
        <begin position="370"/>
        <end position="477"/>
    </location>
</feature>
<evidence type="ECO:0000256" key="6">
    <source>
        <dbReference type="ARBA" id="ARBA00023159"/>
    </source>
</evidence>
<evidence type="ECO:0000259" key="13">
    <source>
        <dbReference type="Pfam" id="PF22981"/>
    </source>
</evidence>
<dbReference type="InterPro" id="IPR056877">
    <property type="entry name" value="Med14_C"/>
</dbReference>
<evidence type="ECO:0000256" key="10">
    <source>
        <dbReference type="RuleBase" id="RU365082"/>
    </source>
</evidence>
<protein>
    <recommendedName>
        <fullName evidence="3 10">Mediator of RNA polymerase II transcription subunit 14</fullName>
    </recommendedName>
    <alternativeName>
        <fullName evidence="9 10">Mediator complex subunit 14</fullName>
    </alternativeName>
</protein>
<dbReference type="InterPro" id="IPR013947">
    <property type="entry name" value="Mediator_Med14"/>
</dbReference>
<evidence type="ECO:0000256" key="11">
    <source>
        <dbReference type="SAM" id="MobiDB-lite"/>
    </source>
</evidence>
<dbReference type="InterPro" id="IPR055114">
    <property type="entry name" value="Med14_RM6"/>
</dbReference>
<dbReference type="PANTHER" id="PTHR12809:SF2">
    <property type="entry name" value="MEDIATOR OF RNA POLYMERASE II TRANSCRIPTION SUBUNIT 14"/>
    <property type="match status" value="1"/>
</dbReference>
<comment type="subcellular location">
    <subcellularLocation>
        <location evidence="1 10">Nucleus</location>
    </subcellularLocation>
</comment>
<feature type="domain" description="Mediator of RNA polymerase II transcription subunit 14 RM6" evidence="15">
    <location>
        <begin position="788"/>
        <end position="855"/>
    </location>
</feature>
<dbReference type="InterPro" id="IPR056878">
    <property type="entry name" value="RM5_Med14"/>
</dbReference>
<organism evidence="19 20">
    <name type="scientific">Cotesia typhae</name>
    <dbReference type="NCBI Taxonomy" id="2053667"/>
    <lineage>
        <taxon>Eukaryota</taxon>
        <taxon>Metazoa</taxon>
        <taxon>Ecdysozoa</taxon>
        <taxon>Arthropoda</taxon>
        <taxon>Hexapoda</taxon>
        <taxon>Insecta</taxon>
        <taxon>Pterygota</taxon>
        <taxon>Neoptera</taxon>
        <taxon>Endopterygota</taxon>
        <taxon>Hymenoptera</taxon>
        <taxon>Apocrita</taxon>
        <taxon>Ichneumonoidea</taxon>
        <taxon>Braconidae</taxon>
        <taxon>Microgastrinae</taxon>
        <taxon>Cotesia</taxon>
    </lineage>
</organism>
<keyword evidence="6 10" id="KW-0010">Activator</keyword>
<keyword evidence="20" id="KW-1185">Reference proteome</keyword>